<evidence type="ECO:0000313" key="2">
    <source>
        <dbReference type="Proteomes" id="UP001162992"/>
    </source>
</evidence>
<gene>
    <name evidence="1" type="ORF">O6H91_09G053700</name>
</gene>
<organism evidence="1 2">
    <name type="scientific">Diphasiastrum complanatum</name>
    <name type="common">Issler's clubmoss</name>
    <name type="synonym">Lycopodium complanatum</name>
    <dbReference type="NCBI Taxonomy" id="34168"/>
    <lineage>
        <taxon>Eukaryota</taxon>
        <taxon>Viridiplantae</taxon>
        <taxon>Streptophyta</taxon>
        <taxon>Embryophyta</taxon>
        <taxon>Tracheophyta</taxon>
        <taxon>Lycopodiopsida</taxon>
        <taxon>Lycopodiales</taxon>
        <taxon>Lycopodiaceae</taxon>
        <taxon>Lycopodioideae</taxon>
        <taxon>Diphasiastrum</taxon>
    </lineage>
</organism>
<proteinExistence type="predicted"/>
<name>A0ACC2CPC1_DIPCM</name>
<evidence type="ECO:0000313" key="1">
    <source>
        <dbReference type="EMBL" id="KAJ7543822.1"/>
    </source>
</evidence>
<comment type="caution">
    <text evidence="1">The sequence shown here is derived from an EMBL/GenBank/DDBJ whole genome shotgun (WGS) entry which is preliminary data.</text>
</comment>
<sequence>MAVAAFRSTTKRSCRISSSESDGTSSPDSPSTKRGLMRMKSLPIASSRYLSDSSSRLEYNRSRSLSRHLPSDSESEVDGGYSSSTKGRHGIPEFKRRSEESSNPRNDFHRSSTRYRRLASHQELAQVSRQGVSRFGKRDADRKVSGDQLEMHEVEERTIRAVHAQMKSLERDPPSGDILDVNHIYAVIREEVQRAVAGIRKELEESVEKDRMAACFERSFKSSHLESVNAEAIKLSSGISNPSAAKFLQSKERAQELRWQLEEEERRVVDLANSVDGLHLHKGSVRRCTHDGADKQLYSSLLEEDAHTYFKECVSIVNLETPEAQKDCTDGKPFSYVKAKRQDGDRHDVVPPEVQATIEDFGIVGRECKKVKRRPVNVDGIVMPWLDCDWNADSLFPLLEGKEDDSKLSKEEFCSNGASNTPHTQNRTEVQCSLSIAKALTNQQEQAHKNSQKVQSLKPQAFLKTKEQCPAYLNNAISDSLRELDSYQINGPAIRLHETKAAKMAQTSSATSATSTASFMQFTGKIASPQDNENRFGADNILLQRRRFKSKIAHGGMLLCGGKF</sequence>
<reference evidence="2" key="1">
    <citation type="journal article" date="2024" name="Proc. Natl. Acad. Sci. U.S.A.">
        <title>Extraordinary preservation of gene collinearity over three hundred million years revealed in homosporous lycophytes.</title>
        <authorList>
            <person name="Li C."/>
            <person name="Wickell D."/>
            <person name="Kuo L.Y."/>
            <person name="Chen X."/>
            <person name="Nie B."/>
            <person name="Liao X."/>
            <person name="Peng D."/>
            <person name="Ji J."/>
            <person name="Jenkins J."/>
            <person name="Williams M."/>
            <person name="Shu S."/>
            <person name="Plott C."/>
            <person name="Barry K."/>
            <person name="Rajasekar S."/>
            <person name="Grimwood J."/>
            <person name="Han X."/>
            <person name="Sun S."/>
            <person name="Hou Z."/>
            <person name="He W."/>
            <person name="Dai G."/>
            <person name="Sun C."/>
            <person name="Schmutz J."/>
            <person name="Leebens-Mack J.H."/>
            <person name="Li F.W."/>
            <person name="Wang L."/>
        </authorList>
    </citation>
    <scope>NUCLEOTIDE SEQUENCE [LARGE SCALE GENOMIC DNA]</scope>
    <source>
        <strain evidence="2">cv. PW_Plant_1</strain>
    </source>
</reference>
<accession>A0ACC2CPC1</accession>
<dbReference type="Proteomes" id="UP001162992">
    <property type="component" value="Chromosome 9"/>
</dbReference>
<dbReference type="EMBL" id="CM055100">
    <property type="protein sequence ID" value="KAJ7543822.1"/>
    <property type="molecule type" value="Genomic_DNA"/>
</dbReference>
<keyword evidence="2" id="KW-1185">Reference proteome</keyword>
<protein>
    <submittedName>
        <fullName evidence="1">Uncharacterized protein</fullName>
    </submittedName>
</protein>